<organism evidence="1 2">
    <name type="scientific">Amanita muscaria (strain Koide BX008)</name>
    <dbReference type="NCBI Taxonomy" id="946122"/>
    <lineage>
        <taxon>Eukaryota</taxon>
        <taxon>Fungi</taxon>
        <taxon>Dikarya</taxon>
        <taxon>Basidiomycota</taxon>
        <taxon>Agaricomycotina</taxon>
        <taxon>Agaricomycetes</taxon>
        <taxon>Agaricomycetidae</taxon>
        <taxon>Agaricales</taxon>
        <taxon>Pluteineae</taxon>
        <taxon>Amanitaceae</taxon>
        <taxon>Amanita</taxon>
    </lineage>
</organism>
<dbReference type="Proteomes" id="UP000054549">
    <property type="component" value="Unassembled WGS sequence"/>
</dbReference>
<accession>A0A0C2T3M4</accession>
<protein>
    <submittedName>
        <fullName evidence="1">Uncharacterized protein</fullName>
    </submittedName>
</protein>
<sequence>MGYLQGQSSQLIREIPRYSHADYIKTIQKKTSDVCNAGESITAVIKVINLDAVAYWRKKKGIKGMFLDRTGRIKKSWFTSQAGRIFCPFDI</sequence>
<proteinExistence type="predicted"/>
<gene>
    <name evidence="1" type="ORF">M378DRAFT_625088</name>
</gene>
<evidence type="ECO:0000313" key="1">
    <source>
        <dbReference type="EMBL" id="KIL70475.1"/>
    </source>
</evidence>
<keyword evidence="2" id="KW-1185">Reference proteome</keyword>
<dbReference type="AlphaFoldDB" id="A0A0C2T3M4"/>
<dbReference type="EMBL" id="KN818224">
    <property type="protein sequence ID" value="KIL70475.1"/>
    <property type="molecule type" value="Genomic_DNA"/>
</dbReference>
<dbReference type="InParanoid" id="A0A0C2T3M4"/>
<reference evidence="1 2" key="1">
    <citation type="submission" date="2014-04" db="EMBL/GenBank/DDBJ databases">
        <title>Evolutionary Origins and Diversification of the Mycorrhizal Mutualists.</title>
        <authorList>
            <consortium name="DOE Joint Genome Institute"/>
            <consortium name="Mycorrhizal Genomics Consortium"/>
            <person name="Kohler A."/>
            <person name="Kuo A."/>
            <person name="Nagy L.G."/>
            <person name="Floudas D."/>
            <person name="Copeland A."/>
            <person name="Barry K.W."/>
            <person name="Cichocki N."/>
            <person name="Veneault-Fourrey C."/>
            <person name="LaButti K."/>
            <person name="Lindquist E.A."/>
            <person name="Lipzen A."/>
            <person name="Lundell T."/>
            <person name="Morin E."/>
            <person name="Murat C."/>
            <person name="Riley R."/>
            <person name="Ohm R."/>
            <person name="Sun H."/>
            <person name="Tunlid A."/>
            <person name="Henrissat B."/>
            <person name="Grigoriev I.V."/>
            <person name="Hibbett D.S."/>
            <person name="Martin F."/>
        </authorList>
    </citation>
    <scope>NUCLEOTIDE SEQUENCE [LARGE SCALE GENOMIC DNA]</scope>
    <source>
        <strain evidence="1 2">Koide BX008</strain>
    </source>
</reference>
<name>A0A0C2T3M4_AMAMK</name>
<evidence type="ECO:0000313" key="2">
    <source>
        <dbReference type="Proteomes" id="UP000054549"/>
    </source>
</evidence>
<dbReference type="HOGENOM" id="CLU_2426552_0_0_1"/>